<reference evidence="2" key="1">
    <citation type="submission" date="2021-02" db="EMBL/GenBank/DDBJ databases">
        <authorList>
            <person name="Nowell W R."/>
        </authorList>
    </citation>
    <scope>NUCLEOTIDE SEQUENCE</scope>
</reference>
<evidence type="ECO:0008006" key="4">
    <source>
        <dbReference type="Google" id="ProtNLM"/>
    </source>
</evidence>
<sequence length="241" mass="27949">MLVLLMLPWAHELPDWVFGWPDQFDEKVETTTVSGRQISPCLSSGSIIYVRSWVIGEFLKNVYPYLENSFVLITGEGDLSFPSHLKYLDGPDSKIIHWFGQNVQYDLSAVKKFTHIPVGINCYEMSAAIRAINAQQFNQPSSQMFDDIDEPLRFIQLFDVSHRIQNEIKLQAITTEKLVLIYFDMTTDGTVLLWQIWKEMCEINGSFPFVECFSKPNNEDIAALPTVYARHRRYPFWLSLH</sequence>
<gene>
    <name evidence="2" type="ORF">OVN521_LOCUS35450</name>
</gene>
<feature type="non-terminal residue" evidence="2">
    <location>
        <position position="1"/>
    </location>
</feature>
<comment type="caution">
    <text evidence="2">The sequence shown here is derived from an EMBL/GenBank/DDBJ whole genome shotgun (WGS) entry which is preliminary data.</text>
</comment>
<evidence type="ECO:0000313" key="2">
    <source>
        <dbReference type="EMBL" id="CAF4410713.1"/>
    </source>
</evidence>
<dbReference type="AlphaFoldDB" id="A0A820PYV2"/>
<accession>A0A820PYV2</accession>
<dbReference type="EMBL" id="CAJOBG010041581">
    <property type="protein sequence ID" value="CAF4410713.1"/>
    <property type="molecule type" value="Genomic_DNA"/>
</dbReference>
<keyword evidence="3" id="KW-1185">Reference proteome</keyword>
<organism evidence="2 3">
    <name type="scientific">Rotaria magnacalcarata</name>
    <dbReference type="NCBI Taxonomy" id="392030"/>
    <lineage>
        <taxon>Eukaryota</taxon>
        <taxon>Metazoa</taxon>
        <taxon>Spiralia</taxon>
        <taxon>Gnathifera</taxon>
        <taxon>Rotifera</taxon>
        <taxon>Eurotatoria</taxon>
        <taxon>Bdelloidea</taxon>
        <taxon>Philodinida</taxon>
        <taxon>Philodinidae</taxon>
        <taxon>Rotaria</taxon>
    </lineage>
</organism>
<evidence type="ECO:0000313" key="3">
    <source>
        <dbReference type="Proteomes" id="UP000663866"/>
    </source>
</evidence>
<evidence type="ECO:0000256" key="1">
    <source>
        <dbReference type="SAM" id="SignalP"/>
    </source>
</evidence>
<keyword evidence="1" id="KW-0732">Signal</keyword>
<feature type="signal peptide" evidence="1">
    <location>
        <begin position="1"/>
        <end position="19"/>
    </location>
</feature>
<protein>
    <recommendedName>
        <fullName evidence="4">Vomeronasal type 2 receptor</fullName>
    </recommendedName>
</protein>
<dbReference type="Proteomes" id="UP000663866">
    <property type="component" value="Unassembled WGS sequence"/>
</dbReference>
<proteinExistence type="predicted"/>
<feature type="chain" id="PRO_5032657076" description="Vomeronasal type 2 receptor" evidence="1">
    <location>
        <begin position="20"/>
        <end position="241"/>
    </location>
</feature>
<name>A0A820PYV2_9BILA</name>